<sequence length="178" mass="19684">MPVTLTTARLLLRPWIDDDVDFILDMYSRWEVQRFIGLTPRVMTERHEAEQRLQAWKAFEDPVLGIWAVTTHDGARAGTLLLKPIPASAPTTPLPPSGDIEIGWHFHPDAWGHGYASEAAARVLQHAFDSGLQQVVAVTNPANTASQAVARRIGMAHRGTTDRYYGTTCELFVAEAPA</sequence>
<gene>
    <name evidence="2" type="ORF">BXY45_10660</name>
</gene>
<accession>A0A316AWS1</accession>
<name>A0A316AWS1_9ACTN</name>
<dbReference type="AlphaFoldDB" id="A0A316AWS1"/>
<dbReference type="GO" id="GO:0016747">
    <property type="term" value="F:acyltransferase activity, transferring groups other than amino-acyl groups"/>
    <property type="evidence" value="ECO:0007669"/>
    <property type="project" value="InterPro"/>
</dbReference>
<dbReference type="EMBL" id="QGDQ01000006">
    <property type="protein sequence ID" value="PWJ54617.1"/>
    <property type="molecule type" value="Genomic_DNA"/>
</dbReference>
<dbReference type="OrthoDB" id="3533156at2"/>
<evidence type="ECO:0000313" key="2">
    <source>
        <dbReference type="EMBL" id="PWJ54617.1"/>
    </source>
</evidence>
<feature type="domain" description="N-acetyltransferase" evidence="1">
    <location>
        <begin position="10"/>
        <end position="178"/>
    </location>
</feature>
<dbReference type="InterPro" id="IPR016181">
    <property type="entry name" value="Acyl_CoA_acyltransferase"/>
</dbReference>
<dbReference type="PROSITE" id="PS51186">
    <property type="entry name" value="GNAT"/>
    <property type="match status" value="1"/>
</dbReference>
<proteinExistence type="predicted"/>
<dbReference type="SUPFAM" id="SSF55729">
    <property type="entry name" value="Acyl-CoA N-acyltransferases (Nat)"/>
    <property type="match status" value="1"/>
</dbReference>
<dbReference type="Pfam" id="PF13302">
    <property type="entry name" value="Acetyltransf_3"/>
    <property type="match status" value="1"/>
</dbReference>
<reference evidence="2 3" key="1">
    <citation type="submission" date="2018-03" db="EMBL/GenBank/DDBJ databases">
        <title>Genomic Encyclopedia of Archaeal and Bacterial Type Strains, Phase II (KMG-II): from individual species to whole genera.</title>
        <authorList>
            <person name="Goeker M."/>
        </authorList>
    </citation>
    <scope>NUCLEOTIDE SEQUENCE [LARGE SCALE GENOMIC DNA]</scope>
    <source>
        <strain evidence="2 3">DSM 44889</strain>
    </source>
</reference>
<keyword evidence="3" id="KW-1185">Reference proteome</keyword>
<comment type="caution">
    <text evidence="2">The sequence shown here is derived from an EMBL/GenBank/DDBJ whole genome shotgun (WGS) entry which is preliminary data.</text>
</comment>
<organism evidence="2 3">
    <name type="scientific">Quadrisphaera granulorum</name>
    <dbReference type="NCBI Taxonomy" id="317664"/>
    <lineage>
        <taxon>Bacteria</taxon>
        <taxon>Bacillati</taxon>
        <taxon>Actinomycetota</taxon>
        <taxon>Actinomycetes</taxon>
        <taxon>Kineosporiales</taxon>
        <taxon>Kineosporiaceae</taxon>
        <taxon>Quadrisphaera</taxon>
    </lineage>
</organism>
<dbReference type="PANTHER" id="PTHR43792">
    <property type="entry name" value="GNAT FAMILY, PUTATIVE (AFU_ORTHOLOGUE AFUA_3G00765)-RELATED-RELATED"/>
    <property type="match status" value="1"/>
</dbReference>
<dbReference type="PANTHER" id="PTHR43792:SF1">
    <property type="entry name" value="N-ACETYLTRANSFERASE DOMAIN-CONTAINING PROTEIN"/>
    <property type="match status" value="1"/>
</dbReference>
<dbReference type="InterPro" id="IPR051531">
    <property type="entry name" value="N-acetyltransferase"/>
</dbReference>
<keyword evidence="2" id="KW-0808">Transferase</keyword>
<dbReference type="Gene3D" id="3.40.630.30">
    <property type="match status" value="1"/>
</dbReference>
<evidence type="ECO:0000259" key="1">
    <source>
        <dbReference type="PROSITE" id="PS51186"/>
    </source>
</evidence>
<dbReference type="InterPro" id="IPR000182">
    <property type="entry name" value="GNAT_dom"/>
</dbReference>
<dbReference type="Proteomes" id="UP000245469">
    <property type="component" value="Unassembled WGS sequence"/>
</dbReference>
<dbReference type="RefSeq" id="WP_109773547.1">
    <property type="nucleotide sequence ID" value="NZ_QGDQ01000006.1"/>
</dbReference>
<protein>
    <submittedName>
        <fullName evidence="2">RimJ/RimL family protein N-acetyltransferase</fullName>
    </submittedName>
</protein>
<evidence type="ECO:0000313" key="3">
    <source>
        <dbReference type="Proteomes" id="UP000245469"/>
    </source>
</evidence>